<dbReference type="OrthoDB" id="541052at2759"/>
<keyword evidence="4" id="KW-0732">Signal</keyword>
<feature type="compositionally biased region" description="Basic and acidic residues" evidence="3">
    <location>
        <begin position="449"/>
        <end position="463"/>
    </location>
</feature>
<feature type="signal peptide" evidence="4">
    <location>
        <begin position="1"/>
        <end position="18"/>
    </location>
</feature>
<sequence length="479" mass="54330">MAMLFALALVALLGGAIAASEDDVASGVCSGSCHLHPKLRERIQKDVAWLDDIGGITDAMIRNISLVCDVNIRHQCNVQATRMMIKDGEIYLNSLHPEWRLGPHEFIGFLLELYEASKISKLPDLEFAWNGNDDAADPAFTWTNRAKLEARFHGGPFPILAWSKSERSFASLVPYSGAFRCSEDSFDNMLHRLEELKRVPWHERKKVAFGRWNMFCATYTYGQEALPSGELYTCPRAYLPSQNVKLPEHMDILPLGAANGGPARGTPVPLFHQNAYRYLVSTDGWAVSSKFDKYLLLGSLVIKAASSRKGYYYDALAPDVHFLPCMNQSLGDIVERVKWALEHDAEAQKIAEAAQTFAVKHLHRGARLCYYRTLIEEMGKRMKFTPDCANRKLCIPLGRFLEFLAGTPRYAHSCRLQEVLIRYGVDRSMPQYNASSDADITELLKDPKHWPRDTDIPSLRHEPYFPGRARRARQQRHRQ</sequence>
<dbReference type="GeneID" id="5724304"/>
<evidence type="ECO:0000256" key="3">
    <source>
        <dbReference type="SAM" id="MobiDB-lite"/>
    </source>
</evidence>
<accession>A0A2K3D7M0</accession>
<dbReference type="Proteomes" id="UP000006906">
    <property type="component" value="Chromosome 11"/>
</dbReference>
<dbReference type="InterPro" id="IPR051091">
    <property type="entry name" value="O-Glucosyltr/Glycosyltrsf_90"/>
</dbReference>
<protein>
    <recommendedName>
        <fullName evidence="5">Glycosyl transferase CAP10 domain-containing protein</fullName>
    </recommendedName>
</protein>
<dbReference type="KEGG" id="cre:CHLRE_11g467666v5"/>
<dbReference type="PaxDb" id="3055-EDO99251"/>
<feature type="domain" description="Glycosyl transferase CAP10" evidence="5">
    <location>
        <begin position="121"/>
        <end position="385"/>
    </location>
</feature>
<dbReference type="GO" id="GO:0016740">
    <property type="term" value="F:transferase activity"/>
    <property type="evidence" value="ECO:0007669"/>
    <property type="project" value="UniProtKB-KW"/>
</dbReference>
<gene>
    <name evidence="6" type="ORF">CHLRE_11g467666v5</name>
</gene>
<evidence type="ECO:0000313" key="7">
    <source>
        <dbReference type="Proteomes" id="UP000006906"/>
    </source>
</evidence>
<dbReference type="PANTHER" id="PTHR12203:SF35">
    <property type="entry name" value="PROTEIN O-GLUCOSYLTRANSFERASE 1"/>
    <property type="match status" value="1"/>
</dbReference>
<keyword evidence="7" id="KW-1185">Reference proteome</keyword>
<evidence type="ECO:0000256" key="4">
    <source>
        <dbReference type="SAM" id="SignalP"/>
    </source>
</evidence>
<dbReference type="Pfam" id="PF05686">
    <property type="entry name" value="Glyco_transf_90"/>
    <property type="match status" value="1"/>
</dbReference>
<keyword evidence="2" id="KW-0808">Transferase</keyword>
<evidence type="ECO:0000259" key="5">
    <source>
        <dbReference type="SMART" id="SM00672"/>
    </source>
</evidence>
<dbReference type="ExpressionAtlas" id="A0A2K3D7M0">
    <property type="expression patterns" value="baseline and differential"/>
</dbReference>
<feature type="chain" id="PRO_5014439114" description="Glycosyl transferase CAP10 domain-containing protein" evidence="4">
    <location>
        <begin position="19"/>
        <end position="479"/>
    </location>
</feature>
<evidence type="ECO:0000313" key="6">
    <source>
        <dbReference type="EMBL" id="PNW76526.1"/>
    </source>
</evidence>
<reference evidence="6 7" key="1">
    <citation type="journal article" date="2007" name="Science">
        <title>The Chlamydomonas genome reveals the evolution of key animal and plant functions.</title>
        <authorList>
            <person name="Merchant S.S."/>
            <person name="Prochnik S.E."/>
            <person name="Vallon O."/>
            <person name="Harris E.H."/>
            <person name="Karpowicz S.J."/>
            <person name="Witman G.B."/>
            <person name="Terry A."/>
            <person name="Salamov A."/>
            <person name="Fritz-Laylin L.K."/>
            <person name="Marechal-Drouard L."/>
            <person name="Marshall W.F."/>
            <person name="Qu L.H."/>
            <person name="Nelson D.R."/>
            <person name="Sanderfoot A.A."/>
            <person name="Spalding M.H."/>
            <person name="Kapitonov V.V."/>
            <person name="Ren Q."/>
            <person name="Ferris P."/>
            <person name="Lindquist E."/>
            <person name="Shapiro H."/>
            <person name="Lucas S.M."/>
            <person name="Grimwood J."/>
            <person name="Schmutz J."/>
            <person name="Cardol P."/>
            <person name="Cerutti H."/>
            <person name="Chanfreau G."/>
            <person name="Chen C.L."/>
            <person name="Cognat V."/>
            <person name="Croft M.T."/>
            <person name="Dent R."/>
            <person name="Dutcher S."/>
            <person name="Fernandez E."/>
            <person name="Fukuzawa H."/>
            <person name="Gonzalez-Ballester D."/>
            <person name="Gonzalez-Halphen D."/>
            <person name="Hallmann A."/>
            <person name="Hanikenne M."/>
            <person name="Hippler M."/>
            <person name="Inwood W."/>
            <person name="Jabbari K."/>
            <person name="Kalanon M."/>
            <person name="Kuras R."/>
            <person name="Lefebvre P.A."/>
            <person name="Lemaire S.D."/>
            <person name="Lobanov A.V."/>
            <person name="Lohr M."/>
            <person name="Manuell A."/>
            <person name="Meier I."/>
            <person name="Mets L."/>
            <person name="Mittag M."/>
            <person name="Mittelmeier T."/>
            <person name="Moroney J.V."/>
            <person name="Moseley J."/>
            <person name="Napoli C."/>
            <person name="Nedelcu A.M."/>
            <person name="Niyogi K."/>
            <person name="Novoselov S.V."/>
            <person name="Paulsen I.T."/>
            <person name="Pazour G."/>
            <person name="Purton S."/>
            <person name="Ral J.P."/>
            <person name="Riano-Pachon D.M."/>
            <person name="Riekhof W."/>
            <person name="Rymarquis L."/>
            <person name="Schroda M."/>
            <person name="Stern D."/>
            <person name="Umen J."/>
            <person name="Willows R."/>
            <person name="Wilson N."/>
            <person name="Zimmer S.L."/>
            <person name="Allmer J."/>
            <person name="Balk J."/>
            <person name="Bisova K."/>
            <person name="Chen C.J."/>
            <person name="Elias M."/>
            <person name="Gendler K."/>
            <person name="Hauser C."/>
            <person name="Lamb M.R."/>
            <person name="Ledford H."/>
            <person name="Long J.C."/>
            <person name="Minagawa J."/>
            <person name="Page M.D."/>
            <person name="Pan J."/>
            <person name="Pootakham W."/>
            <person name="Roje S."/>
            <person name="Rose A."/>
            <person name="Stahlberg E."/>
            <person name="Terauchi A.M."/>
            <person name="Yang P."/>
            <person name="Ball S."/>
            <person name="Bowler C."/>
            <person name="Dieckmann C.L."/>
            <person name="Gladyshev V.N."/>
            <person name="Green P."/>
            <person name="Jorgensen R."/>
            <person name="Mayfield S."/>
            <person name="Mueller-Roeber B."/>
            <person name="Rajamani S."/>
            <person name="Sayre R.T."/>
            <person name="Brokstein P."/>
            <person name="Dubchak I."/>
            <person name="Goodstein D."/>
            <person name="Hornick L."/>
            <person name="Huang Y.W."/>
            <person name="Jhaveri J."/>
            <person name="Luo Y."/>
            <person name="Martinez D."/>
            <person name="Ngau W.C."/>
            <person name="Otillar B."/>
            <person name="Poliakov A."/>
            <person name="Porter A."/>
            <person name="Szajkowski L."/>
            <person name="Werner G."/>
            <person name="Zhou K."/>
            <person name="Grigoriev I.V."/>
            <person name="Rokhsar D.S."/>
            <person name="Grossman A.R."/>
        </authorList>
    </citation>
    <scope>NUCLEOTIDE SEQUENCE [LARGE SCALE GENOMIC DNA]</scope>
    <source>
        <strain evidence="7">CC-503</strain>
    </source>
</reference>
<name>A0A2K3D7M0_CHLRE</name>
<dbReference type="RefSeq" id="XP_001698751.2">
    <property type="nucleotide sequence ID" value="XM_001698699.2"/>
</dbReference>
<proteinExistence type="inferred from homology"/>
<dbReference type="PANTHER" id="PTHR12203">
    <property type="entry name" value="KDEL LYS-ASP-GLU-LEU CONTAINING - RELATED"/>
    <property type="match status" value="1"/>
</dbReference>
<feature type="region of interest" description="Disordered" evidence="3">
    <location>
        <begin position="449"/>
        <end position="479"/>
    </location>
</feature>
<dbReference type="InterPro" id="IPR006598">
    <property type="entry name" value="CAP10"/>
</dbReference>
<comment type="similarity">
    <text evidence="1">Belongs to the glycosyltransferase 90 family.</text>
</comment>
<dbReference type="Gramene" id="PNW76526">
    <property type="protein sequence ID" value="PNW76526"/>
    <property type="gene ID" value="CHLRE_11g467666v5"/>
</dbReference>
<feature type="compositionally biased region" description="Basic residues" evidence="3">
    <location>
        <begin position="468"/>
        <end position="479"/>
    </location>
</feature>
<dbReference type="InParanoid" id="A0A2K3D7M0"/>
<dbReference type="AlphaFoldDB" id="A0A2K3D7M0"/>
<organism evidence="6 7">
    <name type="scientific">Chlamydomonas reinhardtii</name>
    <name type="common">Chlamydomonas smithii</name>
    <dbReference type="NCBI Taxonomy" id="3055"/>
    <lineage>
        <taxon>Eukaryota</taxon>
        <taxon>Viridiplantae</taxon>
        <taxon>Chlorophyta</taxon>
        <taxon>core chlorophytes</taxon>
        <taxon>Chlorophyceae</taxon>
        <taxon>CS clade</taxon>
        <taxon>Chlamydomonadales</taxon>
        <taxon>Chlamydomonadaceae</taxon>
        <taxon>Chlamydomonas</taxon>
    </lineage>
</organism>
<dbReference type="SMART" id="SM00672">
    <property type="entry name" value="CAP10"/>
    <property type="match status" value="1"/>
</dbReference>
<evidence type="ECO:0000256" key="1">
    <source>
        <dbReference type="ARBA" id="ARBA00010118"/>
    </source>
</evidence>
<dbReference type="EMBL" id="CM008972">
    <property type="protein sequence ID" value="PNW76526.1"/>
    <property type="molecule type" value="Genomic_DNA"/>
</dbReference>
<evidence type="ECO:0000256" key="2">
    <source>
        <dbReference type="ARBA" id="ARBA00022679"/>
    </source>
</evidence>